<reference evidence="2 3" key="1">
    <citation type="journal article" date="2016" name="Nat. Commun.">
        <title>Thousands of microbial genomes shed light on interconnected biogeochemical processes in an aquifer system.</title>
        <authorList>
            <person name="Anantharaman K."/>
            <person name="Brown C.T."/>
            <person name="Hug L.A."/>
            <person name="Sharon I."/>
            <person name="Castelle C.J."/>
            <person name="Probst A.J."/>
            <person name="Thomas B.C."/>
            <person name="Singh A."/>
            <person name="Wilkins M.J."/>
            <person name="Karaoz U."/>
            <person name="Brodie E.L."/>
            <person name="Williams K.H."/>
            <person name="Hubbard S.S."/>
            <person name="Banfield J.F."/>
        </authorList>
    </citation>
    <scope>NUCLEOTIDE SEQUENCE [LARGE SCALE GENOMIC DNA]</scope>
</reference>
<keyword evidence="1" id="KW-0472">Membrane</keyword>
<evidence type="ECO:0000313" key="2">
    <source>
        <dbReference type="EMBL" id="OGK46355.1"/>
    </source>
</evidence>
<organism evidence="2 3">
    <name type="scientific">Candidatus Roizmanbacteria bacterium RIFCSPLOWO2_01_FULL_38_12</name>
    <dbReference type="NCBI Taxonomy" id="1802061"/>
    <lineage>
        <taxon>Bacteria</taxon>
        <taxon>Candidatus Roizmaniibacteriota</taxon>
    </lineage>
</organism>
<evidence type="ECO:0000313" key="3">
    <source>
        <dbReference type="Proteomes" id="UP000177141"/>
    </source>
</evidence>
<name>A0A1F7ISQ0_9BACT</name>
<dbReference type="AlphaFoldDB" id="A0A1F7ISQ0"/>
<evidence type="ECO:0000256" key="1">
    <source>
        <dbReference type="SAM" id="Phobius"/>
    </source>
</evidence>
<dbReference type="STRING" id="1802061.A3A93_03200"/>
<proteinExistence type="predicted"/>
<feature type="transmembrane region" description="Helical" evidence="1">
    <location>
        <begin position="38"/>
        <end position="56"/>
    </location>
</feature>
<dbReference type="Proteomes" id="UP000177141">
    <property type="component" value="Unassembled WGS sequence"/>
</dbReference>
<keyword evidence="1" id="KW-0812">Transmembrane</keyword>
<dbReference type="EMBL" id="MGAL01000043">
    <property type="protein sequence ID" value="OGK46355.1"/>
    <property type="molecule type" value="Genomic_DNA"/>
</dbReference>
<accession>A0A1F7ISQ0</accession>
<gene>
    <name evidence="2" type="ORF">A3A93_03200</name>
</gene>
<comment type="caution">
    <text evidence="2">The sequence shown here is derived from an EMBL/GenBank/DDBJ whole genome shotgun (WGS) entry which is preliminary data.</text>
</comment>
<keyword evidence="1" id="KW-1133">Transmembrane helix</keyword>
<feature type="transmembrane region" description="Helical" evidence="1">
    <location>
        <begin position="68"/>
        <end position="101"/>
    </location>
</feature>
<feature type="transmembrane region" description="Helical" evidence="1">
    <location>
        <begin position="6"/>
        <end position="31"/>
    </location>
</feature>
<protein>
    <submittedName>
        <fullName evidence="2">Uncharacterized protein</fullName>
    </submittedName>
</protein>
<sequence>MLVAIIVILIILWFLGYMPITGISIPNLVLFTINNHPITLWEVLILAVIAWAIGILPRPFQVIASILLILWILSVLGIFAISGLPNIIVVAIILALILSIFR</sequence>